<dbReference type="SUPFAM" id="SSF52833">
    <property type="entry name" value="Thioredoxin-like"/>
    <property type="match status" value="1"/>
</dbReference>
<dbReference type="Pfam" id="PF13905">
    <property type="entry name" value="Thioredoxin_8"/>
    <property type="match status" value="1"/>
</dbReference>
<feature type="signal peptide" evidence="1">
    <location>
        <begin position="1"/>
        <end position="26"/>
    </location>
</feature>
<name>A0A6C2YVT8_9BACT</name>
<dbReference type="PANTHER" id="PTHR42852:SF13">
    <property type="entry name" value="PROTEIN DIPZ"/>
    <property type="match status" value="1"/>
</dbReference>
<evidence type="ECO:0000259" key="2">
    <source>
        <dbReference type="PROSITE" id="PS51352"/>
    </source>
</evidence>
<dbReference type="PANTHER" id="PTHR42852">
    <property type="entry name" value="THIOL:DISULFIDE INTERCHANGE PROTEIN DSBE"/>
    <property type="match status" value="1"/>
</dbReference>
<dbReference type="PROSITE" id="PS51352">
    <property type="entry name" value="THIOREDOXIN_2"/>
    <property type="match status" value="1"/>
</dbReference>
<dbReference type="InterPro" id="IPR011990">
    <property type="entry name" value="TPR-like_helical_dom_sf"/>
</dbReference>
<keyword evidence="4" id="KW-1185">Reference proteome</keyword>
<dbReference type="RefSeq" id="WP_162660380.1">
    <property type="nucleotide sequence ID" value="NZ_LR593887.1"/>
</dbReference>
<keyword evidence="1" id="KW-0732">Signal</keyword>
<sequence>MAKRRIGLRLLAVLALSGAWGGMAQAAPTVEQMLAYKPTQPSVKISTPAAAELAGCKVELIKGAKAANGRTPSGWLLRDPRRLPVCCFLDTDGDNHIDVWAYYTDGQESYREVDTNFNQKPDHYRWLGTNGSKWGVDLNEDGRIDSWKSISSEEVSQELLQAVLTKDAARFQALLISKSELDSLELPESEANRIREATAAAVAKFQKTVQTLSALDGKTAWVHLETGAPHCTAADSLGAKQDLIRYKNGTILYENGGKHDWLQTGEIIQVGRAWRLVDGPVPGSRVEEVASNTGVNSNGSIIPVEPEAKPLLEDLKQVDATAPQGNIPAEVIRYNLARAAVLEKIISKSKPEQQEQWLKQLADCLSTASQAGDAGAFTQLGQLRAKLAAASAGSNSAAYVTFREMSAGYALSLSRSSKSDEMVKVQEQWRTSLTKFVADYPSADDTPEAYMQLGMAHEFVGKETEAKNFYGLLVKNFSSHPLANKANGALRRLNLEGKDFELTATKVGGDEPFDVSTLRGKSVLVYYWASWNQQSAADFAKLKAAQAAYQAKGLEIVTVNLDNTAAEAKAFLAQHALTATHIGSQSGGLDSNLANQYGVLVLPNAFLVGKDGKVVSRSVQMATLEDELKKFLGN</sequence>
<reference evidence="3" key="1">
    <citation type="submission" date="2019-04" db="EMBL/GenBank/DDBJ databases">
        <authorList>
            <consortium name="Science for Life Laboratories"/>
        </authorList>
    </citation>
    <scope>NUCLEOTIDE SEQUENCE</scope>
    <source>
        <strain evidence="3">MBLW1</strain>
    </source>
</reference>
<evidence type="ECO:0000256" key="1">
    <source>
        <dbReference type="SAM" id="SignalP"/>
    </source>
</evidence>
<accession>A0A6C2YVT8</accession>
<dbReference type="EMBL" id="LR593887">
    <property type="protein sequence ID" value="VTS07922.1"/>
    <property type="molecule type" value="Genomic_DNA"/>
</dbReference>
<feature type="domain" description="Thioredoxin" evidence="2">
    <location>
        <begin position="491"/>
        <end position="634"/>
    </location>
</feature>
<feature type="chain" id="PRO_5033535012" description="Thioredoxin domain-containing protein" evidence="1">
    <location>
        <begin position="27"/>
        <end position="634"/>
    </location>
</feature>
<protein>
    <recommendedName>
        <fullName evidence="2">Thioredoxin domain-containing protein</fullName>
    </recommendedName>
</protein>
<dbReference type="Gene3D" id="3.40.30.10">
    <property type="entry name" value="Glutaredoxin"/>
    <property type="match status" value="1"/>
</dbReference>
<dbReference type="CDD" id="cd02966">
    <property type="entry name" value="TlpA_like_family"/>
    <property type="match status" value="1"/>
</dbReference>
<dbReference type="Gene3D" id="1.25.40.10">
    <property type="entry name" value="Tetratricopeptide repeat domain"/>
    <property type="match status" value="1"/>
</dbReference>
<evidence type="ECO:0000313" key="4">
    <source>
        <dbReference type="Proteomes" id="UP000464378"/>
    </source>
</evidence>
<dbReference type="InterPro" id="IPR050553">
    <property type="entry name" value="Thioredoxin_ResA/DsbE_sf"/>
</dbReference>
<dbReference type="AlphaFoldDB" id="A0A6C2YVT8"/>
<dbReference type="EMBL" id="LR586016">
    <property type="protein sequence ID" value="VIP05283.1"/>
    <property type="molecule type" value="Genomic_DNA"/>
</dbReference>
<dbReference type="Proteomes" id="UP000464378">
    <property type="component" value="Chromosome"/>
</dbReference>
<gene>
    <name evidence="3" type="ORF">GMBLW1_39100</name>
</gene>
<evidence type="ECO:0000313" key="3">
    <source>
        <dbReference type="EMBL" id="VIP05283.1"/>
    </source>
</evidence>
<dbReference type="InterPro" id="IPR012336">
    <property type="entry name" value="Thioredoxin-like_fold"/>
</dbReference>
<dbReference type="InterPro" id="IPR013766">
    <property type="entry name" value="Thioredoxin_domain"/>
</dbReference>
<proteinExistence type="predicted"/>
<dbReference type="GO" id="GO:0006950">
    <property type="term" value="P:response to stress"/>
    <property type="evidence" value="ECO:0007669"/>
    <property type="project" value="UniProtKB-ARBA"/>
</dbReference>
<dbReference type="InParanoid" id="A0A6C2YVT8"/>
<organism evidence="3">
    <name type="scientific">Tuwongella immobilis</name>
    <dbReference type="NCBI Taxonomy" id="692036"/>
    <lineage>
        <taxon>Bacteria</taxon>
        <taxon>Pseudomonadati</taxon>
        <taxon>Planctomycetota</taxon>
        <taxon>Planctomycetia</taxon>
        <taxon>Gemmatales</taxon>
        <taxon>Gemmataceae</taxon>
        <taxon>Tuwongella</taxon>
    </lineage>
</organism>
<dbReference type="InterPro" id="IPR036249">
    <property type="entry name" value="Thioredoxin-like_sf"/>
</dbReference>
<dbReference type="KEGG" id="tim:GMBLW1_39100"/>